<gene>
    <name evidence="5" type="ORF">QYM36_000408</name>
</gene>
<dbReference type="InterPro" id="IPR029063">
    <property type="entry name" value="SAM-dependent_MTases_sf"/>
</dbReference>
<evidence type="ECO:0000313" key="5">
    <source>
        <dbReference type="EMBL" id="KAK2725921.1"/>
    </source>
</evidence>
<dbReference type="PROSITE" id="PS51681">
    <property type="entry name" value="SAM_MT_NNMT_PNMT_TEMT"/>
    <property type="match status" value="1"/>
</dbReference>
<protein>
    <submittedName>
        <fullName evidence="5">Uncharacterized protein</fullName>
    </submittedName>
</protein>
<dbReference type="PANTHER" id="PTHR10867:SF17">
    <property type="entry name" value="NICOTINAMIDE N-METHYLTRANSFERASE"/>
    <property type="match status" value="1"/>
</dbReference>
<name>A0AA88LJC6_ARTSF</name>
<comment type="caution">
    <text evidence="5">The sequence shown here is derived from an EMBL/GenBank/DDBJ whole genome shotgun (WGS) entry which is preliminary data.</text>
</comment>
<dbReference type="InterPro" id="IPR053384">
    <property type="entry name" value="SAM-dep_methyltransferase"/>
</dbReference>
<evidence type="ECO:0000256" key="3">
    <source>
        <dbReference type="ARBA" id="ARBA00022679"/>
    </source>
</evidence>
<proteinExistence type="inferred from homology"/>
<dbReference type="NCBIfam" id="NF041360">
    <property type="entry name" value="GntF_guanitoxin"/>
    <property type="match status" value="1"/>
</dbReference>
<dbReference type="InterPro" id="IPR000940">
    <property type="entry name" value="NNMT_TEMT_trans"/>
</dbReference>
<accession>A0AA88LJC6</accession>
<keyword evidence="6" id="KW-1185">Reference proteome</keyword>
<dbReference type="Gene3D" id="3.40.50.150">
    <property type="entry name" value="Vaccinia Virus protein VP39"/>
    <property type="match status" value="1"/>
</dbReference>
<reference evidence="5" key="1">
    <citation type="submission" date="2023-07" db="EMBL/GenBank/DDBJ databases">
        <title>Chromosome-level genome assembly of Artemia franciscana.</title>
        <authorList>
            <person name="Jo E."/>
        </authorList>
    </citation>
    <scope>NUCLEOTIDE SEQUENCE</scope>
    <source>
        <tissue evidence="5">Whole body</tissue>
    </source>
</reference>
<dbReference type="PANTHER" id="PTHR10867">
    <property type="entry name" value="NNMT/PNMT/TEMT FAMILY MEMBER"/>
    <property type="match status" value="1"/>
</dbReference>
<evidence type="ECO:0000313" key="6">
    <source>
        <dbReference type="Proteomes" id="UP001187531"/>
    </source>
</evidence>
<organism evidence="5 6">
    <name type="scientific">Artemia franciscana</name>
    <name type="common">Brine shrimp</name>
    <name type="synonym">Artemia sanfranciscana</name>
    <dbReference type="NCBI Taxonomy" id="6661"/>
    <lineage>
        <taxon>Eukaryota</taxon>
        <taxon>Metazoa</taxon>
        <taxon>Ecdysozoa</taxon>
        <taxon>Arthropoda</taxon>
        <taxon>Crustacea</taxon>
        <taxon>Branchiopoda</taxon>
        <taxon>Anostraca</taxon>
        <taxon>Artemiidae</taxon>
        <taxon>Artemia</taxon>
    </lineage>
</organism>
<dbReference type="Proteomes" id="UP001187531">
    <property type="component" value="Unassembled WGS sequence"/>
</dbReference>
<dbReference type="EMBL" id="JAVRJZ010000002">
    <property type="protein sequence ID" value="KAK2725921.1"/>
    <property type="molecule type" value="Genomic_DNA"/>
</dbReference>
<keyword evidence="4" id="KW-0949">S-adenosyl-L-methionine</keyword>
<dbReference type="AlphaFoldDB" id="A0AA88LJC6"/>
<dbReference type="GO" id="GO:0008170">
    <property type="term" value="F:N-methyltransferase activity"/>
    <property type="evidence" value="ECO:0007669"/>
    <property type="project" value="TreeGrafter"/>
</dbReference>
<sequence>MDSVLELYETKFDPEDYLDEYYKELDPEVEFFLYNLHKVFEELKPLNAAIMEIGCGPTITSVLSASKWSSNIFMTDFLQRNIATVDSFLKSTRKSNRWIPYMEAVAQMEKCSCADVEDRLLKSVKYIGHCNVFKTNPVPDIGIKFEILISTLCLEFISKNEEDYVAALMNLKHLLKPNGTIILQGALNNSYYKIKDQEFSSIRLNEEKLREYINKAGFQISSFKSAERICNSNKKADHEGIFFVQAEVI</sequence>
<comment type="similarity">
    <text evidence="1">Belongs to the class I-like SAM-binding methyltransferase superfamily. NNMT/PNMT/TEMT family.</text>
</comment>
<dbReference type="GO" id="GO:0005829">
    <property type="term" value="C:cytosol"/>
    <property type="evidence" value="ECO:0007669"/>
    <property type="project" value="TreeGrafter"/>
</dbReference>
<evidence type="ECO:0000256" key="1">
    <source>
        <dbReference type="ARBA" id="ARBA00007996"/>
    </source>
</evidence>
<dbReference type="SUPFAM" id="SSF53335">
    <property type="entry name" value="S-adenosyl-L-methionine-dependent methyltransferases"/>
    <property type="match status" value="1"/>
</dbReference>
<evidence type="ECO:0000256" key="2">
    <source>
        <dbReference type="ARBA" id="ARBA00022603"/>
    </source>
</evidence>
<keyword evidence="2" id="KW-0489">Methyltransferase</keyword>
<dbReference type="Pfam" id="PF01234">
    <property type="entry name" value="NNMT_PNMT_TEMT"/>
    <property type="match status" value="1"/>
</dbReference>
<keyword evidence="3" id="KW-0808">Transferase</keyword>
<evidence type="ECO:0000256" key="4">
    <source>
        <dbReference type="ARBA" id="ARBA00022691"/>
    </source>
</evidence>
<dbReference type="GO" id="GO:0032259">
    <property type="term" value="P:methylation"/>
    <property type="evidence" value="ECO:0007669"/>
    <property type="project" value="UniProtKB-KW"/>
</dbReference>